<feature type="signal peptide" evidence="1">
    <location>
        <begin position="1"/>
        <end position="22"/>
    </location>
</feature>
<keyword evidence="3" id="KW-1185">Reference proteome</keyword>
<name>A0A848GUM6_9BACT</name>
<evidence type="ECO:0000313" key="3">
    <source>
        <dbReference type="Proteomes" id="UP000583266"/>
    </source>
</evidence>
<proteinExistence type="predicted"/>
<accession>A0A848GUM6</accession>
<keyword evidence="1" id="KW-0732">Signal</keyword>
<dbReference type="AlphaFoldDB" id="A0A848GUM6"/>
<gene>
    <name evidence="2" type="ORF">HHL17_31765</name>
</gene>
<feature type="chain" id="PRO_5032850596" evidence="1">
    <location>
        <begin position="23"/>
        <end position="107"/>
    </location>
</feature>
<evidence type="ECO:0000256" key="1">
    <source>
        <dbReference type="SAM" id="SignalP"/>
    </source>
</evidence>
<organism evidence="2 3">
    <name type="scientific">Chitinophaga fulva</name>
    <dbReference type="NCBI Taxonomy" id="2728842"/>
    <lineage>
        <taxon>Bacteria</taxon>
        <taxon>Pseudomonadati</taxon>
        <taxon>Bacteroidota</taxon>
        <taxon>Chitinophagia</taxon>
        <taxon>Chitinophagales</taxon>
        <taxon>Chitinophagaceae</taxon>
        <taxon>Chitinophaga</taxon>
    </lineage>
</organism>
<comment type="caution">
    <text evidence="2">The sequence shown here is derived from an EMBL/GenBank/DDBJ whole genome shotgun (WGS) entry which is preliminary data.</text>
</comment>
<protein>
    <submittedName>
        <fullName evidence="2">Uncharacterized protein</fullName>
    </submittedName>
</protein>
<dbReference type="EMBL" id="JABBGC010000004">
    <property type="protein sequence ID" value="NML41807.1"/>
    <property type="molecule type" value="Genomic_DNA"/>
</dbReference>
<sequence>MKKLIFLTVLSLLLGVSTFSTAHDTIGIISPKKATQVITFNVTYFWNGQFVPYSNLYINGQFVATIIYGPWFVQANIGDSYYIQDLNSTAAAFGTITSTVMNVQLGN</sequence>
<evidence type="ECO:0000313" key="2">
    <source>
        <dbReference type="EMBL" id="NML41807.1"/>
    </source>
</evidence>
<dbReference type="Proteomes" id="UP000583266">
    <property type="component" value="Unassembled WGS sequence"/>
</dbReference>
<dbReference type="RefSeq" id="WP_169228828.1">
    <property type="nucleotide sequence ID" value="NZ_JABBGC010000004.1"/>
</dbReference>
<reference evidence="2 3" key="1">
    <citation type="submission" date="2020-04" db="EMBL/GenBank/DDBJ databases">
        <title>Chitinophaga sp. G-6-1-13 sp. nov., isolated from soil.</title>
        <authorList>
            <person name="Dahal R.H."/>
            <person name="Chaudhary D.K."/>
        </authorList>
    </citation>
    <scope>NUCLEOTIDE SEQUENCE [LARGE SCALE GENOMIC DNA]</scope>
    <source>
        <strain evidence="2 3">G-6-1-13</strain>
    </source>
</reference>